<dbReference type="PANTHER" id="PTHR24406">
    <property type="entry name" value="TRANSCRIPTIONAL REPRESSOR CTCFL-RELATED"/>
    <property type="match status" value="1"/>
</dbReference>
<dbReference type="GO" id="GO:0005634">
    <property type="term" value="C:nucleus"/>
    <property type="evidence" value="ECO:0007669"/>
    <property type="project" value="UniProtKB-SubCell"/>
</dbReference>
<feature type="region of interest" description="Disordered" evidence="8">
    <location>
        <begin position="1"/>
        <end position="28"/>
    </location>
</feature>
<sequence>MDHELLNTKFDLPKSPAPTLHNDDSDDVDDNDVEFVGTIAPPAGEWHWHPNQNLGTAPPLLVTPPLSPLGMGMQQPNMPLLTAILAQNNGAYPPQGYIVHIPCFLCQQPFNDIDRLREHLTMHAAQLNFHVRPPALDAPNACRLPPPAGIEVNARLARNTSDPPTQGKARTEIHCDYCPKVLRSTMSLQAHLRQHRQPHEAQNKWWTRKQLRCPICKKSYKRDSFLLKHMAYKHGEQLDQTRTECPPCPPRPAPVAEREPPKRCVYSTNLLNAVAAANYSPATESAAKYVPPSDSAHSARQLDPSLKAPPKQKYALRSPYFNPNLWVDHDAYI</sequence>
<dbReference type="AlphaFoldDB" id="B4LL63"/>
<evidence type="ECO:0000256" key="6">
    <source>
        <dbReference type="ARBA" id="ARBA00023242"/>
    </source>
</evidence>
<proteinExistence type="predicted"/>
<evidence type="ECO:0000256" key="1">
    <source>
        <dbReference type="ARBA" id="ARBA00004123"/>
    </source>
</evidence>
<dbReference type="Pfam" id="PF00096">
    <property type="entry name" value="zf-C2H2"/>
    <property type="match status" value="2"/>
</dbReference>
<dbReference type="PhylomeDB" id="B4LL63"/>
<name>B4LL63_DROVI</name>
<keyword evidence="5" id="KW-0862">Zinc</keyword>
<evidence type="ECO:0000256" key="8">
    <source>
        <dbReference type="SAM" id="MobiDB-lite"/>
    </source>
</evidence>
<evidence type="ECO:0000313" key="11">
    <source>
        <dbReference type="Proteomes" id="UP000008792"/>
    </source>
</evidence>
<dbReference type="PROSITE" id="PS00028">
    <property type="entry name" value="ZINC_FINGER_C2H2_1"/>
    <property type="match status" value="3"/>
</dbReference>
<dbReference type="PROSITE" id="PS50157">
    <property type="entry name" value="ZINC_FINGER_C2H2_2"/>
    <property type="match status" value="2"/>
</dbReference>
<keyword evidence="4 7" id="KW-0863">Zinc-finger</keyword>
<dbReference type="EMBL" id="CH940648">
    <property type="protein sequence ID" value="EDW61870.1"/>
    <property type="molecule type" value="Genomic_DNA"/>
</dbReference>
<dbReference type="HOGENOM" id="CLU_046194_0_0_1"/>
<evidence type="ECO:0000259" key="9">
    <source>
        <dbReference type="PROSITE" id="PS50157"/>
    </source>
</evidence>
<dbReference type="InParanoid" id="B4LL63"/>
<keyword evidence="6" id="KW-0539">Nucleus</keyword>
<dbReference type="KEGG" id="dvi:6626339"/>
<evidence type="ECO:0000313" key="10">
    <source>
        <dbReference type="EMBL" id="EDW61870.1"/>
    </source>
</evidence>
<evidence type="ECO:0000256" key="3">
    <source>
        <dbReference type="ARBA" id="ARBA00022737"/>
    </source>
</evidence>
<reference evidence="10 11" key="1">
    <citation type="journal article" date="2007" name="Nature">
        <title>Evolution of genes and genomes on the Drosophila phylogeny.</title>
        <authorList>
            <consortium name="Drosophila 12 Genomes Consortium"/>
            <person name="Clark A.G."/>
            <person name="Eisen M.B."/>
            <person name="Smith D.R."/>
            <person name="Bergman C.M."/>
            <person name="Oliver B."/>
            <person name="Markow T.A."/>
            <person name="Kaufman T.C."/>
            <person name="Kellis M."/>
            <person name="Gelbart W."/>
            <person name="Iyer V.N."/>
            <person name="Pollard D.A."/>
            <person name="Sackton T.B."/>
            <person name="Larracuente A.M."/>
            <person name="Singh N.D."/>
            <person name="Abad J.P."/>
            <person name="Abt D.N."/>
            <person name="Adryan B."/>
            <person name="Aguade M."/>
            <person name="Akashi H."/>
            <person name="Anderson W.W."/>
            <person name="Aquadro C.F."/>
            <person name="Ardell D.H."/>
            <person name="Arguello R."/>
            <person name="Artieri C.G."/>
            <person name="Barbash D.A."/>
            <person name="Barker D."/>
            <person name="Barsanti P."/>
            <person name="Batterham P."/>
            <person name="Batzoglou S."/>
            <person name="Begun D."/>
            <person name="Bhutkar A."/>
            <person name="Blanco E."/>
            <person name="Bosak S.A."/>
            <person name="Bradley R.K."/>
            <person name="Brand A.D."/>
            <person name="Brent M.R."/>
            <person name="Brooks A.N."/>
            <person name="Brown R.H."/>
            <person name="Butlin R.K."/>
            <person name="Caggese C."/>
            <person name="Calvi B.R."/>
            <person name="Bernardo de Carvalho A."/>
            <person name="Caspi A."/>
            <person name="Castrezana S."/>
            <person name="Celniker S.E."/>
            <person name="Chang J.L."/>
            <person name="Chapple C."/>
            <person name="Chatterji S."/>
            <person name="Chinwalla A."/>
            <person name="Civetta A."/>
            <person name="Clifton S.W."/>
            <person name="Comeron J.M."/>
            <person name="Costello J.C."/>
            <person name="Coyne J.A."/>
            <person name="Daub J."/>
            <person name="David R.G."/>
            <person name="Delcher A.L."/>
            <person name="Delehaunty K."/>
            <person name="Do C.B."/>
            <person name="Ebling H."/>
            <person name="Edwards K."/>
            <person name="Eickbush T."/>
            <person name="Evans J.D."/>
            <person name="Filipski A."/>
            <person name="Findeiss S."/>
            <person name="Freyhult E."/>
            <person name="Fulton L."/>
            <person name="Fulton R."/>
            <person name="Garcia A.C."/>
            <person name="Gardiner A."/>
            <person name="Garfield D.A."/>
            <person name="Garvin B.E."/>
            <person name="Gibson G."/>
            <person name="Gilbert D."/>
            <person name="Gnerre S."/>
            <person name="Godfrey J."/>
            <person name="Good R."/>
            <person name="Gotea V."/>
            <person name="Gravely B."/>
            <person name="Greenberg A.J."/>
            <person name="Griffiths-Jones S."/>
            <person name="Gross S."/>
            <person name="Guigo R."/>
            <person name="Gustafson E.A."/>
            <person name="Haerty W."/>
            <person name="Hahn M.W."/>
            <person name="Halligan D.L."/>
            <person name="Halpern A.L."/>
            <person name="Halter G.M."/>
            <person name="Han M.V."/>
            <person name="Heger A."/>
            <person name="Hillier L."/>
            <person name="Hinrichs A.S."/>
            <person name="Holmes I."/>
            <person name="Hoskins R.A."/>
            <person name="Hubisz M.J."/>
            <person name="Hultmark D."/>
            <person name="Huntley M.A."/>
            <person name="Jaffe D.B."/>
            <person name="Jagadeeshan S."/>
            <person name="Jeck W.R."/>
            <person name="Johnson J."/>
            <person name="Jones C.D."/>
            <person name="Jordan W.C."/>
            <person name="Karpen G.H."/>
            <person name="Kataoka E."/>
            <person name="Keightley P.D."/>
            <person name="Kheradpour P."/>
            <person name="Kirkness E.F."/>
            <person name="Koerich L.B."/>
            <person name="Kristiansen K."/>
            <person name="Kudrna D."/>
            <person name="Kulathinal R.J."/>
            <person name="Kumar S."/>
            <person name="Kwok R."/>
            <person name="Lander E."/>
            <person name="Langley C.H."/>
            <person name="Lapoint R."/>
            <person name="Lazzaro B.P."/>
            <person name="Lee S.J."/>
            <person name="Levesque L."/>
            <person name="Li R."/>
            <person name="Lin C.F."/>
            <person name="Lin M.F."/>
            <person name="Lindblad-Toh K."/>
            <person name="Llopart A."/>
            <person name="Long M."/>
            <person name="Low L."/>
            <person name="Lozovsky E."/>
            <person name="Lu J."/>
            <person name="Luo M."/>
            <person name="Machado C.A."/>
            <person name="Makalowski W."/>
            <person name="Marzo M."/>
            <person name="Matsuda M."/>
            <person name="Matzkin L."/>
            <person name="McAllister B."/>
            <person name="McBride C.S."/>
            <person name="McKernan B."/>
            <person name="McKernan K."/>
            <person name="Mendez-Lago M."/>
            <person name="Minx P."/>
            <person name="Mollenhauer M.U."/>
            <person name="Montooth K."/>
            <person name="Mount S.M."/>
            <person name="Mu X."/>
            <person name="Myers E."/>
            <person name="Negre B."/>
            <person name="Newfeld S."/>
            <person name="Nielsen R."/>
            <person name="Noor M.A."/>
            <person name="O'Grady P."/>
            <person name="Pachter L."/>
            <person name="Papaceit M."/>
            <person name="Parisi M.J."/>
            <person name="Parisi M."/>
            <person name="Parts L."/>
            <person name="Pedersen J.S."/>
            <person name="Pesole G."/>
            <person name="Phillippy A.M."/>
            <person name="Ponting C.P."/>
            <person name="Pop M."/>
            <person name="Porcelli D."/>
            <person name="Powell J.R."/>
            <person name="Prohaska S."/>
            <person name="Pruitt K."/>
            <person name="Puig M."/>
            <person name="Quesneville H."/>
            <person name="Ram K.R."/>
            <person name="Rand D."/>
            <person name="Rasmussen M.D."/>
            <person name="Reed L.K."/>
            <person name="Reenan R."/>
            <person name="Reily A."/>
            <person name="Remington K.A."/>
            <person name="Rieger T.T."/>
            <person name="Ritchie M.G."/>
            <person name="Robin C."/>
            <person name="Rogers Y.H."/>
            <person name="Rohde C."/>
            <person name="Rozas J."/>
            <person name="Rubenfield M.J."/>
            <person name="Ruiz A."/>
            <person name="Russo S."/>
            <person name="Salzberg S.L."/>
            <person name="Sanchez-Gracia A."/>
            <person name="Saranga D.J."/>
            <person name="Sato H."/>
            <person name="Schaeffer S.W."/>
            <person name="Schatz M.C."/>
            <person name="Schlenke T."/>
            <person name="Schwartz R."/>
            <person name="Segarra C."/>
            <person name="Singh R.S."/>
            <person name="Sirot L."/>
            <person name="Sirota M."/>
            <person name="Sisneros N.B."/>
            <person name="Smith C.D."/>
            <person name="Smith T.F."/>
            <person name="Spieth J."/>
            <person name="Stage D.E."/>
            <person name="Stark A."/>
            <person name="Stephan W."/>
            <person name="Strausberg R.L."/>
            <person name="Strempel S."/>
            <person name="Sturgill D."/>
            <person name="Sutton G."/>
            <person name="Sutton G.G."/>
            <person name="Tao W."/>
            <person name="Teichmann S."/>
            <person name="Tobari Y.N."/>
            <person name="Tomimura Y."/>
            <person name="Tsolas J.M."/>
            <person name="Valente V.L."/>
            <person name="Venter E."/>
            <person name="Venter J.C."/>
            <person name="Vicario S."/>
            <person name="Vieira F.G."/>
            <person name="Vilella A.J."/>
            <person name="Villasante A."/>
            <person name="Walenz B."/>
            <person name="Wang J."/>
            <person name="Wasserman M."/>
            <person name="Watts T."/>
            <person name="Wilson D."/>
            <person name="Wilson R.K."/>
            <person name="Wing R.A."/>
            <person name="Wolfner M.F."/>
            <person name="Wong A."/>
            <person name="Wong G.K."/>
            <person name="Wu C.I."/>
            <person name="Wu G."/>
            <person name="Yamamoto D."/>
            <person name="Yang H.P."/>
            <person name="Yang S.P."/>
            <person name="Yorke J.A."/>
            <person name="Yoshida K."/>
            <person name="Zdobnov E."/>
            <person name="Zhang P."/>
            <person name="Zhang Y."/>
            <person name="Zimin A.V."/>
            <person name="Baldwin J."/>
            <person name="Abdouelleil A."/>
            <person name="Abdulkadir J."/>
            <person name="Abebe A."/>
            <person name="Abera B."/>
            <person name="Abreu J."/>
            <person name="Acer S.C."/>
            <person name="Aftuck L."/>
            <person name="Alexander A."/>
            <person name="An P."/>
            <person name="Anderson E."/>
            <person name="Anderson S."/>
            <person name="Arachi H."/>
            <person name="Azer M."/>
            <person name="Bachantsang P."/>
            <person name="Barry A."/>
            <person name="Bayul T."/>
            <person name="Berlin A."/>
            <person name="Bessette D."/>
            <person name="Bloom T."/>
            <person name="Blye J."/>
            <person name="Boguslavskiy L."/>
            <person name="Bonnet C."/>
            <person name="Boukhgalter B."/>
            <person name="Bourzgui I."/>
            <person name="Brown A."/>
            <person name="Cahill P."/>
            <person name="Channer S."/>
            <person name="Cheshatsang Y."/>
            <person name="Chuda L."/>
            <person name="Citroen M."/>
            <person name="Collymore A."/>
            <person name="Cooke P."/>
            <person name="Costello M."/>
            <person name="D'Aco K."/>
            <person name="Daza R."/>
            <person name="De Haan G."/>
            <person name="DeGray S."/>
            <person name="DeMaso C."/>
            <person name="Dhargay N."/>
            <person name="Dooley K."/>
            <person name="Dooley E."/>
            <person name="Doricent M."/>
            <person name="Dorje P."/>
            <person name="Dorjee K."/>
            <person name="Dupes A."/>
            <person name="Elong R."/>
            <person name="Falk J."/>
            <person name="Farina A."/>
            <person name="Faro S."/>
            <person name="Ferguson D."/>
            <person name="Fisher S."/>
            <person name="Foley C.D."/>
            <person name="Franke A."/>
            <person name="Friedrich D."/>
            <person name="Gadbois L."/>
            <person name="Gearin G."/>
            <person name="Gearin C.R."/>
            <person name="Giannoukos G."/>
            <person name="Goode T."/>
            <person name="Graham J."/>
            <person name="Grandbois E."/>
            <person name="Grewal S."/>
            <person name="Gyaltsen K."/>
            <person name="Hafez N."/>
            <person name="Hagos B."/>
            <person name="Hall J."/>
            <person name="Henson C."/>
            <person name="Hollinger A."/>
            <person name="Honan T."/>
            <person name="Huard M.D."/>
            <person name="Hughes L."/>
            <person name="Hurhula B."/>
            <person name="Husby M.E."/>
            <person name="Kamat A."/>
            <person name="Kanga B."/>
            <person name="Kashin S."/>
            <person name="Khazanovich D."/>
            <person name="Kisner P."/>
            <person name="Lance K."/>
            <person name="Lara M."/>
            <person name="Lee W."/>
            <person name="Lennon N."/>
            <person name="Letendre F."/>
            <person name="LeVine R."/>
            <person name="Lipovsky A."/>
            <person name="Liu X."/>
            <person name="Liu J."/>
            <person name="Liu S."/>
            <person name="Lokyitsang T."/>
            <person name="Lokyitsang Y."/>
            <person name="Lubonja R."/>
            <person name="Lui A."/>
            <person name="MacDonald P."/>
            <person name="Magnisalis V."/>
            <person name="Maru K."/>
            <person name="Matthews C."/>
            <person name="McCusker W."/>
            <person name="McDonough S."/>
            <person name="Mehta T."/>
            <person name="Meldrim J."/>
            <person name="Meneus L."/>
            <person name="Mihai O."/>
            <person name="Mihalev A."/>
            <person name="Mihova T."/>
            <person name="Mittelman R."/>
            <person name="Mlenga V."/>
            <person name="Montmayeur A."/>
            <person name="Mulrain L."/>
            <person name="Navidi A."/>
            <person name="Naylor J."/>
            <person name="Negash T."/>
            <person name="Nguyen T."/>
            <person name="Nguyen N."/>
            <person name="Nicol R."/>
            <person name="Norbu C."/>
            <person name="Norbu N."/>
            <person name="Novod N."/>
            <person name="O'Neill B."/>
            <person name="Osman S."/>
            <person name="Markiewicz E."/>
            <person name="Oyono O.L."/>
            <person name="Patti C."/>
            <person name="Phunkhang P."/>
            <person name="Pierre F."/>
            <person name="Priest M."/>
            <person name="Raghuraman S."/>
            <person name="Rege F."/>
            <person name="Reyes R."/>
            <person name="Rise C."/>
            <person name="Rogov P."/>
            <person name="Ross K."/>
            <person name="Ryan E."/>
            <person name="Settipalli S."/>
            <person name="Shea T."/>
            <person name="Sherpa N."/>
            <person name="Shi L."/>
            <person name="Shih D."/>
            <person name="Sparrow T."/>
            <person name="Spaulding J."/>
            <person name="Stalker J."/>
            <person name="Stange-Thomann N."/>
            <person name="Stavropoulos S."/>
            <person name="Stone C."/>
            <person name="Strader C."/>
            <person name="Tesfaye S."/>
            <person name="Thomson T."/>
            <person name="Thoulutsang Y."/>
            <person name="Thoulutsang D."/>
            <person name="Topham K."/>
            <person name="Topping I."/>
            <person name="Tsamla T."/>
            <person name="Vassiliev H."/>
            <person name="Vo A."/>
            <person name="Wangchuk T."/>
            <person name="Wangdi T."/>
            <person name="Weiand M."/>
            <person name="Wilkinson J."/>
            <person name="Wilson A."/>
            <person name="Yadav S."/>
            <person name="Young G."/>
            <person name="Yu Q."/>
            <person name="Zembek L."/>
            <person name="Zhong D."/>
            <person name="Zimmer A."/>
            <person name="Zwirko Z."/>
            <person name="Jaffe D.B."/>
            <person name="Alvarez P."/>
            <person name="Brockman W."/>
            <person name="Butler J."/>
            <person name="Chin C."/>
            <person name="Gnerre S."/>
            <person name="Grabherr M."/>
            <person name="Kleber M."/>
            <person name="Mauceli E."/>
            <person name="MacCallum I."/>
        </authorList>
    </citation>
    <scope>NUCLEOTIDE SEQUENCE [LARGE SCALE GENOMIC DNA]</scope>
    <source>
        <strain evidence="11">Tucson 15010-1051.87</strain>
    </source>
</reference>
<organism evidence="10 11">
    <name type="scientific">Drosophila virilis</name>
    <name type="common">Fruit fly</name>
    <dbReference type="NCBI Taxonomy" id="7244"/>
    <lineage>
        <taxon>Eukaryota</taxon>
        <taxon>Metazoa</taxon>
        <taxon>Ecdysozoa</taxon>
        <taxon>Arthropoda</taxon>
        <taxon>Hexapoda</taxon>
        <taxon>Insecta</taxon>
        <taxon>Pterygota</taxon>
        <taxon>Neoptera</taxon>
        <taxon>Endopterygota</taxon>
        <taxon>Diptera</taxon>
        <taxon>Brachycera</taxon>
        <taxon>Muscomorpha</taxon>
        <taxon>Ephydroidea</taxon>
        <taxon>Drosophilidae</taxon>
        <taxon>Drosophila</taxon>
    </lineage>
</organism>
<evidence type="ECO:0000256" key="7">
    <source>
        <dbReference type="PROSITE-ProRule" id="PRU00042"/>
    </source>
</evidence>
<protein>
    <recommendedName>
        <fullName evidence="9">C2H2-type domain-containing protein</fullName>
    </recommendedName>
</protein>
<comment type="subcellular location">
    <subcellularLocation>
        <location evidence="1">Nucleus</location>
    </subcellularLocation>
</comment>
<keyword evidence="11" id="KW-1185">Reference proteome</keyword>
<dbReference type="FunCoup" id="B4LL63">
    <property type="interactions" value="20"/>
</dbReference>
<dbReference type="InterPro" id="IPR013087">
    <property type="entry name" value="Znf_C2H2_type"/>
</dbReference>
<dbReference type="InterPro" id="IPR050888">
    <property type="entry name" value="ZnF_C2H2-type_TF"/>
</dbReference>
<dbReference type="eggNOG" id="ENOG502T7Y5">
    <property type="taxonomic scope" value="Eukaryota"/>
</dbReference>
<dbReference type="Proteomes" id="UP000008792">
    <property type="component" value="Unassembled WGS sequence"/>
</dbReference>
<dbReference type="InterPro" id="IPR036236">
    <property type="entry name" value="Znf_C2H2_sf"/>
</dbReference>
<feature type="domain" description="C2H2-type" evidence="9">
    <location>
        <begin position="173"/>
        <end position="200"/>
    </location>
</feature>
<feature type="region of interest" description="Disordered" evidence="8">
    <location>
        <begin position="286"/>
        <end position="311"/>
    </location>
</feature>
<keyword evidence="3" id="KW-0677">Repeat</keyword>
<dbReference type="Gene3D" id="3.30.160.60">
    <property type="entry name" value="Classic Zinc Finger"/>
    <property type="match status" value="1"/>
</dbReference>
<keyword evidence="2" id="KW-0479">Metal-binding</keyword>
<dbReference type="SMART" id="SM00355">
    <property type="entry name" value="ZnF_C2H2"/>
    <property type="match status" value="3"/>
</dbReference>
<feature type="region of interest" description="Disordered" evidence="8">
    <location>
        <begin position="238"/>
        <end position="259"/>
    </location>
</feature>
<dbReference type="OMA" id="TSYKCHI"/>
<dbReference type="GO" id="GO:0008270">
    <property type="term" value="F:zinc ion binding"/>
    <property type="evidence" value="ECO:0007669"/>
    <property type="project" value="UniProtKB-KW"/>
</dbReference>
<evidence type="ECO:0000256" key="5">
    <source>
        <dbReference type="ARBA" id="ARBA00022833"/>
    </source>
</evidence>
<evidence type="ECO:0000256" key="2">
    <source>
        <dbReference type="ARBA" id="ARBA00022723"/>
    </source>
</evidence>
<accession>B4LL63</accession>
<dbReference type="SUPFAM" id="SSF57667">
    <property type="entry name" value="beta-beta-alpha zinc fingers"/>
    <property type="match status" value="1"/>
</dbReference>
<feature type="domain" description="C2H2-type" evidence="9">
    <location>
        <begin position="211"/>
        <end position="239"/>
    </location>
</feature>
<evidence type="ECO:0000256" key="4">
    <source>
        <dbReference type="ARBA" id="ARBA00022771"/>
    </source>
</evidence>
<gene>
    <name evidence="10" type="primary">Dvir\GJ22293</name>
    <name evidence="10" type="ORF">Dvir_GJ22293</name>
</gene>
<dbReference type="OrthoDB" id="7868990at2759"/>